<feature type="transmembrane region" description="Helical" evidence="5">
    <location>
        <begin position="226"/>
        <end position="245"/>
    </location>
</feature>
<reference evidence="8" key="1">
    <citation type="submission" date="2023-07" db="EMBL/GenBank/DDBJ databases">
        <title>30 novel species of actinomycetes from the DSMZ collection.</title>
        <authorList>
            <person name="Nouioui I."/>
        </authorList>
    </citation>
    <scope>NUCLEOTIDE SEQUENCE [LARGE SCALE GENOMIC DNA]</scope>
    <source>
        <strain evidence="8">DSM 45834</strain>
    </source>
</reference>
<dbReference type="Pfam" id="PF01040">
    <property type="entry name" value="UbiA"/>
    <property type="match status" value="1"/>
</dbReference>
<evidence type="ECO:0000256" key="5">
    <source>
        <dbReference type="SAM" id="Phobius"/>
    </source>
</evidence>
<comment type="subcellular location">
    <subcellularLocation>
        <location evidence="1">Membrane</location>
        <topology evidence="1">Multi-pass membrane protein</topology>
    </subcellularLocation>
</comment>
<feature type="transmembrane region" description="Helical" evidence="5">
    <location>
        <begin position="89"/>
        <end position="122"/>
    </location>
</feature>
<sequence>MRPVARSALALAAACHPEPTMAVTAMATALAATTGRDAVGVLLVAAAVLTGQLSIGWLNDHLDADRDVLVARRDKPVATGAISREAVRAAAVVAAVLCVPLSLASGLLAGVLHLVAVAAGWAYDLGVKATWGSVVPYVVCFGLLPVFVVLGAPGTPTPPWWLPVAGGLLGAGAHFANVLPDLDDDATTGVRGLPHRLGARVSRVVAAVLLLAASAVLAFGVPVPPVLAAAAPVLAAVVLAAGFVAGRRPGSRAPFRAVMVVALIDVALLVAAGPAMVGSTS</sequence>
<dbReference type="Gene3D" id="1.20.120.1780">
    <property type="entry name" value="UbiA prenyltransferase"/>
    <property type="match status" value="1"/>
</dbReference>
<evidence type="ECO:0000313" key="8">
    <source>
        <dbReference type="Proteomes" id="UP001183202"/>
    </source>
</evidence>
<dbReference type="EMBL" id="JAVREJ010000002">
    <property type="protein sequence ID" value="MDT0348956.1"/>
    <property type="molecule type" value="Genomic_DNA"/>
</dbReference>
<dbReference type="InterPro" id="IPR000537">
    <property type="entry name" value="UbiA_prenyltransferase"/>
</dbReference>
<dbReference type="CDD" id="cd13956">
    <property type="entry name" value="PT_UbiA"/>
    <property type="match status" value="1"/>
</dbReference>
<protein>
    <submittedName>
        <fullName evidence="7">UbiA family prenyltransferase</fullName>
    </submittedName>
</protein>
<feature type="transmembrane region" description="Helical" evidence="5">
    <location>
        <begin position="134"/>
        <end position="154"/>
    </location>
</feature>
<keyword evidence="4 5" id="KW-0472">Membrane</keyword>
<feature type="chain" id="PRO_5046235754" evidence="6">
    <location>
        <begin position="23"/>
        <end position="281"/>
    </location>
</feature>
<dbReference type="InterPro" id="IPR044878">
    <property type="entry name" value="UbiA_sf"/>
</dbReference>
<evidence type="ECO:0000256" key="6">
    <source>
        <dbReference type="SAM" id="SignalP"/>
    </source>
</evidence>
<evidence type="ECO:0000256" key="1">
    <source>
        <dbReference type="ARBA" id="ARBA00004141"/>
    </source>
</evidence>
<feature type="transmembrane region" description="Helical" evidence="5">
    <location>
        <begin position="201"/>
        <end position="220"/>
    </location>
</feature>
<gene>
    <name evidence="7" type="ORF">RM445_05390</name>
</gene>
<comment type="caution">
    <text evidence="7">The sequence shown here is derived from an EMBL/GenBank/DDBJ whole genome shotgun (WGS) entry which is preliminary data.</text>
</comment>
<dbReference type="Gene3D" id="1.10.357.140">
    <property type="entry name" value="UbiA prenyltransferase"/>
    <property type="match status" value="1"/>
</dbReference>
<evidence type="ECO:0000256" key="2">
    <source>
        <dbReference type="ARBA" id="ARBA00022692"/>
    </source>
</evidence>
<feature type="transmembrane region" description="Helical" evidence="5">
    <location>
        <begin position="160"/>
        <end position="180"/>
    </location>
</feature>
<feature type="transmembrane region" description="Helical" evidence="5">
    <location>
        <begin position="257"/>
        <end position="277"/>
    </location>
</feature>
<keyword evidence="6" id="KW-0732">Signal</keyword>
<name>A0ABU2N4V4_9PSEU</name>
<keyword evidence="2 5" id="KW-0812">Transmembrane</keyword>
<dbReference type="Proteomes" id="UP001183202">
    <property type="component" value="Unassembled WGS sequence"/>
</dbReference>
<dbReference type="RefSeq" id="WP_311554891.1">
    <property type="nucleotide sequence ID" value="NZ_JAVREJ010000002.1"/>
</dbReference>
<evidence type="ECO:0000313" key="7">
    <source>
        <dbReference type="EMBL" id="MDT0348956.1"/>
    </source>
</evidence>
<evidence type="ECO:0000256" key="3">
    <source>
        <dbReference type="ARBA" id="ARBA00022989"/>
    </source>
</evidence>
<keyword evidence="3 5" id="KW-1133">Transmembrane helix</keyword>
<accession>A0ABU2N4V4</accession>
<evidence type="ECO:0000256" key="4">
    <source>
        <dbReference type="ARBA" id="ARBA00023136"/>
    </source>
</evidence>
<organism evidence="7 8">
    <name type="scientific">Pseudonocardia charpentierae</name>
    <dbReference type="NCBI Taxonomy" id="3075545"/>
    <lineage>
        <taxon>Bacteria</taxon>
        <taxon>Bacillati</taxon>
        <taxon>Actinomycetota</taxon>
        <taxon>Actinomycetes</taxon>
        <taxon>Pseudonocardiales</taxon>
        <taxon>Pseudonocardiaceae</taxon>
        <taxon>Pseudonocardia</taxon>
    </lineage>
</organism>
<feature type="signal peptide" evidence="6">
    <location>
        <begin position="1"/>
        <end position="22"/>
    </location>
</feature>
<keyword evidence="8" id="KW-1185">Reference proteome</keyword>
<proteinExistence type="predicted"/>